<dbReference type="Proteomes" id="UP001528673">
    <property type="component" value="Unassembled WGS sequence"/>
</dbReference>
<keyword evidence="5 6" id="KW-0472">Membrane</keyword>
<evidence type="ECO:0000313" key="9">
    <source>
        <dbReference type="Proteomes" id="UP001528673"/>
    </source>
</evidence>
<keyword evidence="3 6" id="KW-0812">Transmembrane</keyword>
<dbReference type="EMBL" id="JAQSIP010000007">
    <property type="protein sequence ID" value="MDD0839954.1"/>
    <property type="molecule type" value="Genomic_DNA"/>
</dbReference>
<dbReference type="PANTHER" id="PTHR21248">
    <property type="entry name" value="CARDIOLIPIN SYNTHASE"/>
    <property type="match status" value="1"/>
</dbReference>
<dbReference type="InterPro" id="IPR001736">
    <property type="entry name" value="PLipase_D/transphosphatidylase"/>
</dbReference>
<protein>
    <submittedName>
        <fullName evidence="8">Phospholipase D-like domain-containing protein</fullName>
    </submittedName>
</protein>
<evidence type="ECO:0000256" key="4">
    <source>
        <dbReference type="ARBA" id="ARBA00022989"/>
    </source>
</evidence>
<dbReference type="PROSITE" id="PS50035">
    <property type="entry name" value="PLD"/>
    <property type="match status" value="1"/>
</dbReference>
<keyword evidence="9" id="KW-1185">Reference proteome</keyword>
<evidence type="ECO:0000313" key="8">
    <source>
        <dbReference type="EMBL" id="MDD0839954.1"/>
    </source>
</evidence>
<reference evidence="8 9" key="1">
    <citation type="submission" date="2023-02" db="EMBL/GenBank/DDBJ databases">
        <title>Bacterial whole genomic sequence of Curvibacter sp. HBC61.</title>
        <authorList>
            <person name="Le V."/>
            <person name="Ko S.-R."/>
            <person name="Ahn C.-Y."/>
            <person name="Oh H.-M."/>
        </authorList>
    </citation>
    <scope>NUCLEOTIDE SEQUENCE [LARGE SCALE GENOMIC DNA]</scope>
    <source>
        <strain evidence="8 9">HBC61</strain>
    </source>
</reference>
<accession>A0ABT5N0W8</accession>
<dbReference type="PANTHER" id="PTHR21248:SF22">
    <property type="entry name" value="PHOSPHOLIPASE D"/>
    <property type="match status" value="1"/>
</dbReference>
<proteinExistence type="predicted"/>
<dbReference type="Pfam" id="PF13396">
    <property type="entry name" value="PLDc_N"/>
    <property type="match status" value="1"/>
</dbReference>
<comment type="subcellular location">
    <subcellularLocation>
        <location evidence="1">Cell membrane</location>
        <topology evidence="1">Multi-pass membrane protein</topology>
    </subcellularLocation>
</comment>
<name>A0ABT5N0W8_9BURK</name>
<dbReference type="InterPro" id="IPR027379">
    <property type="entry name" value="CLS_N"/>
</dbReference>
<evidence type="ECO:0000256" key="1">
    <source>
        <dbReference type="ARBA" id="ARBA00004651"/>
    </source>
</evidence>
<evidence type="ECO:0000256" key="6">
    <source>
        <dbReference type="SAM" id="Phobius"/>
    </source>
</evidence>
<evidence type="ECO:0000256" key="2">
    <source>
        <dbReference type="ARBA" id="ARBA00022475"/>
    </source>
</evidence>
<sequence>MLFTLTPFDWWTLHGLVTVLALLVYVITSHVTRQRRQPAAAIAWVFFILLMPYVALPAYLTFGSRKRPRPAVHAVPLALPAPGGEAWVTRTLCALGQPVPAAYRDLQVHEDGCAARAALMAAVFSARQRIEIATFILKDDVLGTELMDALCAQARAGVQVRLLLDGLGSLMAGRPKLQRLTDAGAQCLLFVPPLHSPLRGRTNLRNHRKLVLVDAGQPHARLWCGGRNLAAEYFEGQPGVPVWCDLSYDLRGPLVQQASDLFEHDWAFAGGQARPASPLPASLADPGAAPLPQAQWAASGPDQADDTVYALLLTATHRANARLSLATPYFVPDPALLMALCLAARRGVVVDLLLPARSNHGLSDLARNRALRALVQAGGRVWFWPGMLHAKLVIVDDVLALAGSANLDSRSLFLNYELMLAFEPGEAVQRFQAWFDQQRAQATAHHPRPAGLVRDLLEGMLLWTGFEL</sequence>
<dbReference type="Gene3D" id="3.30.870.10">
    <property type="entry name" value="Endonuclease Chain A"/>
    <property type="match status" value="2"/>
</dbReference>
<feature type="domain" description="PLD phosphodiesterase" evidence="7">
    <location>
        <begin position="384"/>
        <end position="411"/>
    </location>
</feature>
<organism evidence="8 9">
    <name type="scientific">Curvibacter cyanobacteriorum</name>
    <dbReference type="NCBI Taxonomy" id="3026422"/>
    <lineage>
        <taxon>Bacteria</taxon>
        <taxon>Pseudomonadati</taxon>
        <taxon>Pseudomonadota</taxon>
        <taxon>Betaproteobacteria</taxon>
        <taxon>Burkholderiales</taxon>
        <taxon>Comamonadaceae</taxon>
        <taxon>Curvibacter</taxon>
    </lineage>
</organism>
<dbReference type="SUPFAM" id="SSF56024">
    <property type="entry name" value="Phospholipase D/nuclease"/>
    <property type="match status" value="2"/>
</dbReference>
<feature type="transmembrane region" description="Helical" evidence="6">
    <location>
        <begin position="40"/>
        <end position="60"/>
    </location>
</feature>
<evidence type="ECO:0000256" key="3">
    <source>
        <dbReference type="ARBA" id="ARBA00022692"/>
    </source>
</evidence>
<keyword evidence="2" id="KW-1003">Cell membrane</keyword>
<dbReference type="Pfam" id="PF13091">
    <property type="entry name" value="PLDc_2"/>
    <property type="match status" value="2"/>
</dbReference>
<evidence type="ECO:0000256" key="5">
    <source>
        <dbReference type="ARBA" id="ARBA00023136"/>
    </source>
</evidence>
<comment type="caution">
    <text evidence="8">The sequence shown here is derived from an EMBL/GenBank/DDBJ whole genome shotgun (WGS) entry which is preliminary data.</text>
</comment>
<dbReference type="InterPro" id="IPR025202">
    <property type="entry name" value="PLD-like_dom"/>
</dbReference>
<keyword evidence="4 6" id="KW-1133">Transmembrane helix</keyword>
<evidence type="ECO:0000259" key="7">
    <source>
        <dbReference type="PROSITE" id="PS50035"/>
    </source>
</evidence>
<feature type="transmembrane region" description="Helical" evidence="6">
    <location>
        <begin position="12"/>
        <end position="28"/>
    </location>
</feature>
<dbReference type="SMART" id="SM00155">
    <property type="entry name" value="PLDc"/>
    <property type="match status" value="2"/>
</dbReference>
<gene>
    <name evidence="8" type="ORF">PSQ40_15325</name>
</gene>
<dbReference type="RefSeq" id="WP_273952632.1">
    <property type="nucleotide sequence ID" value="NZ_JAQSIP010000007.1"/>
</dbReference>